<feature type="domain" description="Interferon/interleukin receptor" evidence="3">
    <location>
        <begin position="110"/>
        <end position="207"/>
    </location>
</feature>
<dbReference type="EMBL" id="JAYKXH010000003">
    <property type="protein sequence ID" value="KAK7173520.1"/>
    <property type="molecule type" value="Genomic_DNA"/>
</dbReference>
<dbReference type="InterPro" id="IPR036116">
    <property type="entry name" value="FN3_sf"/>
</dbReference>
<dbReference type="Proteomes" id="UP001364617">
    <property type="component" value="Unassembled WGS sequence"/>
</dbReference>
<keyword evidence="1" id="KW-0472">Membrane</keyword>
<keyword evidence="1" id="KW-1133">Transmembrane helix</keyword>
<gene>
    <name evidence="4" type="ORF">R3I93_003366</name>
</gene>
<dbReference type="Pfam" id="PF09294">
    <property type="entry name" value="Interfer-bind"/>
    <property type="match status" value="1"/>
</dbReference>
<dbReference type="PANTHER" id="PTHR20859">
    <property type="entry name" value="INTERFERON/INTERLEUKIN RECEPTOR"/>
    <property type="match status" value="1"/>
</dbReference>
<dbReference type="InterPro" id="IPR013783">
    <property type="entry name" value="Ig-like_fold"/>
</dbReference>
<keyword evidence="2" id="KW-0732">Signal</keyword>
<keyword evidence="1" id="KW-0812">Transmembrane</keyword>
<evidence type="ECO:0000259" key="3">
    <source>
        <dbReference type="Pfam" id="PF09294"/>
    </source>
</evidence>
<dbReference type="InterPro" id="IPR050650">
    <property type="entry name" value="Type-II_Cytokine-TF_Rcpt"/>
</dbReference>
<proteinExistence type="predicted"/>
<dbReference type="GO" id="GO:0004896">
    <property type="term" value="F:cytokine receptor activity"/>
    <property type="evidence" value="ECO:0007669"/>
    <property type="project" value="TreeGrafter"/>
</dbReference>
<evidence type="ECO:0000313" key="5">
    <source>
        <dbReference type="Proteomes" id="UP001364617"/>
    </source>
</evidence>
<sequence length="307" mass="35773">MTRYLHVVAVLILIIDNIERTFGLKPPHDVKMVESNLQWDLSNDDNVLYSLQYNPKRKSEDEWLNVSSHTGTKLGTFQITPEFYGAVFRVRTEKGNNVSEWQYSNPVQCVNVESCSPVMNLIVINERVFLTMTHMDQSLEKEYGEHIEFNISYWKVDNGRSSKLESIITDRKKEPLPDLESEQNYCFQVEYLKYNKPYGNASEEKCKIIPETSEVVRRRALLYIIMTTLFVSAMCGICIFVLFKYHKKVKRLLQPVQLEIPYHYREVLNDGFPLQACPSPSSQSLRSCDLITVIENSNEEQEKIYLT</sequence>
<protein>
    <recommendedName>
        <fullName evidence="3">Interferon/interleukin receptor domain-containing protein</fullName>
    </recommendedName>
</protein>
<accession>A0AAN9DLK8</accession>
<dbReference type="Gene3D" id="2.60.40.10">
    <property type="entry name" value="Immunoglobulins"/>
    <property type="match status" value="2"/>
</dbReference>
<dbReference type="InterPro" id="IPR015373">
    <property type="entry name" value="Interferon/interleukin_rcp_dom"/>
</dbReference>
<dbReference type="GO" id="GO:0005886">
    <property type="term" value="C:plasma membrane"/>
    <property type="evidence" value="ECO:0007669"/>
    <property type="project" value="TreeGrafter"/>
</dbReference>
<evidence type="ECO:0000256" key="2">
    <source>
        <dbReference type="SAM" id="SignalP"/>
    </source>
</evidence>
<name>A0AAN9DLK8_9TELE</name>
<feature type="transmembrane region" description="Helical" evidence="1">
    <location>
        <begin position="220"/>
        <end position="243"/>
    </location>
</feature>
<dbReference type="SUPFAM" id="SSF49265">
    <property type="entry name" value="Fibronectin type III"/>
    <property type="match status" value="2"/>
</dbReference>
<evidence type="ECO:0000256" key="1">
    <source>
        <dbReference type="SAM" id="Phobius"/>
    </source>
</evidence>
<comment type="caution">
    <text evidence="4">The sequence shown here is derived from an EMBL/GenBank/DDBJ whole genome shotgun (WGS) entry which is preliminary data.</text>
</comment>
<feature type="chain" id="PRO_5042848047" description="Interferon/interleukin receptor domain-containing protein" evidence="2">
    <location>
        <begin position="24"/>
        <end position="307"/>
    </location>
</feature>
<keyword evidence="5" id="KW-1185">Reference proteome</keyword>
<dbReference type="PANTHER" id="PTHR20859:SF53">
    <property type="entry name" value="INTERLEUKIN-22 RECEPTOR SUBUNIT ALPHA-1"/>
    <property type="match status" value="1"/>
</dbReference>
<organism evidence="4 5">
    <name type="scientific">Phoxinus phoxinus</name>
    <name type="common">Eurasian minnow</name>
    <dbReference type="NCBI Taxonomy" id="58324"/>
    <lineage>
        <taxon>Eukaryota</taxon>
        <taxon>Metazoa</taxon>
        <taxon>Chordata</taxon>
        <taxon>Craniata</taxon>
        <taxon>Vertebrata</taxon>
        <taxon>Euteleostomi</taxon>
        <taxon>Actinopterygii</taxon>
        <taxon>Neopterygii</taxon>
        <taxon>Teleostei</taxon>
        <taxon>Ostariophysi</taxon>
        <taxon>Cypriniformes</taxon>
        <taxon>Leuciscidae</taxon>
        <taxon>Phoxininae</taxon>
        <taxon>Phoxinus</taxon>
    </lineage>
</organism>
<feature type="signal peptide" evidence="2">
    <location>
        <begin position="1"/>
        <end position="23"/>
    </location>
</feature>
<evidence type="ECO:0000313" key="4">
    <source>
        <dbReference type="EMBL" id="KAK7173520.1"/>
    </source>
</evidence>
<dbReference type="AlphaFoldDB" id="A0AAN9DLK8"/>
<reference evidence="4 5" key="1">
    <citation type="submission" date="2024-02" db="EMBL/GenBank/DDBJ databases">
        <title>Chromosome-level genome assembly of the Eurasian Minnow (Phoxinus phoxinus).</title>
        <authorList>
            <person name="Oriowo T.O."/>
            <person name="Martin S."/>
            <person name="Stange M."/>
            <person name="Chrysostomakis Y."/>
            <person name="Brown T."/>
            <person name="Winkler S."/>
            <person name="Kukowka S."/>
            <person name="Myers E.W."/>
            <person name="Bohne A."/>
        </authorList>
    </citation>
    <scope>NUCLEOTIDE SEQUENCE [LARGE SCALE GENOMIC DNA]</scope>
    <source>
        <strain evidence="4">ZFMK-TIS-60720</strain>
        <tissue evidence="4">Whole Organism</tissue>
    </source>
</reference>